<gene>
    <name evidence="1" type="ORF">E2C01_026728</name>
</gene>
<protein>
    <submittedName>
        <fullName evidence="1">Uncharacterized protein</fullName>
    </submittedName>
</protein>
<dbReference type="Proteomes" id="UP000324222">
    <property type="component" value="Unassembled WGS sequence"/>
</dbReference>
<comment type="caution">
    <text evidence="1">The sequence shown here is derived from an EMBL/GenBank/DDBJ whole genome shotgun (WGS) entry which is preliminary data.</text>
</comment>
<proteinExistence type="predicted"/>
<reference evidence="1 2" key="1">
    <citation type="submission" date="2019-05" db="EMBL/GenBank/DDBJ databases">
        <title>Another draft genome of Portunus trituberculatus and its Hox gene families provides insights of decapod evolution.</title>
        <authorList>
            <person name="Jeong J.-H."/>
            <person name="Song I."/>
            <person name="Kim S."/>
            <person name="Choi T."/>
            <person name="Kim D."/>
            <person name="Ryu S."/>
            <person name="Kim W."/>
        </authorList>
    </citation>
    <scope>NUCLEOTIDE SEQUENCE [LARGE SCALE GENOMIC DNA]</scope>
    <source>
        <tissue evidence="1">Muscle</tissue>
    </source>
</reference>
<accession>A0A5B7EJQ2</accession>
<sequence length="266" mass="28541">METEHYEPCSNPVQYNQVNTHTWLSMQSQMSSSSSYTWQCWAMGHRASTAARPFTTTTRSTPAAHHHHTHTHLFQVSPLHLPASHNQRLYFFATVMALAPPLFPLAPLDLAFLPPEVLEELAAFPSSWSASPLFSSASSFTLAAFGRPLFPLAVDAAATVTSSSSSSISSSSIVGSFFISFWTFSARVPLLVFFVTAGVTLSSSSLSCSSSFTCTCSSIFLPATALPAACLPLPRPLFTTGSSSSSVSSATFFFAARFRLSAIPST</sequence>
<keyword evidence="2" id="KW-1185">Reference proteome</keyword>
<dbReference type="EMBL" id="VSRR010002823">
    <property type="protein sequence ID" value="MPC33379.1"/>
    <property type="molecule type" value="Genomic_DNA"/>
</dbReference>
<evidence type="ECO:0000313" key="1">
    <source>
        <dbReference type="EMBL" id="MPC33379.1"/>
    </source>
</evidence>
<organism evidence="1 2">
    <name type="scientific">Portunus trituberculatus</name>
    <name type="common">Swimming crab</name>
    <name type="synonym">Neptunus trituberculatus</name>
    <dbReference type="NCBI Taxonomy" id="210409"/>
    <lineage>
        <taxon>Eukaryota</taxon>
        <taxon>Metazoa</taxon>
        <taxon>Ecdysozoa</taxon>
        <taxon>Arthropoda</taxon>
        <taxon>Crustacea</taxon>
        <taxon>Multicrustacea</taxon>
        <taxon>Malacostraca</taxon>
        <taxon>Eumalacostraca</taxon>
        <taxon>Eucarida</taxon>
        <taxon>Decapoda</taxon>
        <taxon>Pleocyemata</taxon>
        <taxon>Brachyura</taxon>
        <taxon>Eubrachyura</taxon>
        <taxon>Portunoidea</taxon>
        <taxon>Portunidae</taxon>
        <taxon>Portuninae</taxon>
        <taxon>Portunus</taxon>
    </lineage>
</organism>
<dbReference type="AlphaFoldDB" id="A0A5B7EJQ2"/>
<evidence type="ECO:0000313" key="2">
    <source>
        <dbReference type="Proteomes" id="UP000324222"/>
    </source>
</evidence>
<name>A0A5B7EJQ2_PORTR</name>